<sequence>MGIKCSCTFIFGGSNRGPFTYVFSYESFVSCHWRSDFRTNSRYAYWTLCINERRRGIRVNRYNPWNCRN</sequence>
<keyword evidence="1" id="KW-0496">Mitochondrion</keyword>
<organism evidence="1">
    <name type="scientific">Utricularia reniformis</name>
    <dbReference type="NCBI Taxonomy" id="192314"/>
    <lineage>
        <taxon>Eukaryota</taxon>
        <taxon>Viridiplantae</taxon>
        <taxon>Streptophyta</taxon>
        <taxon>Embryophyta</taxon>
        <taxon>Tracheophyta</taxon>
        <taxon>Spermatophyta</taxon>
        <taxon>Magnoliopsida</taxon>
        <taxon>eudicotyledons</taxon>
        <taxon>Gunneridae</taxon>
        <taxon>Pentapetalae</taxon>
        <taxon>asterids</taxon>
        <taxon>lamiids</taxon>
        <taxon>Lamiales</taxon>
        <taxon>Lentibulariaceae</taxon>
        <taxon>Utricularia</taxon>
    </lineage>
</organism>
<name>A0A1Y0B125_9LAMI</name>
<geneLocation type="mitochondrion" evidence="1"/>
<dbReference type="AlphaFoldDB" id="A0A1Y0B125"/>
<protein>
    <submittedName>
        <fullName evidence="1">Uncharacterized protein</fullName>
    </submittedName>
</protein>
<accession>A0A1Y0B125</accession>
<dbReference type="EMBL" id="KY774314">
    <property type="protein sequence ID" value="ART31110.1"/>
    <property type="molecule type" value="Genomic_DNA"/>
</dbReference>
<gene>
    <name evidence="1" type="ORF">AEK19_MT0878</name>
</gene>
<proteinExistence type="predicted"/>
<evidence type="ECO:0000313" key="1">
    <source>
        <dbReference type="EMBL" id="ART31110.1"/>
    </source>
</evidence>
<reference evidence="1" key="1">
    <citation type="submission" date="2017-03" db="EMBL/GenBank/DDBJ databases">
        <title>The mitochondrial genome of the carnivorous plant Utricularia reniformis (Lentibulariaceae): structure, comparative analysis and evolutionary landmarks.</title>
        <authorList>
            <person name="Silva S.R."/>
            <person name="Alvarenga D.O."/>
            <person name="Michael T.P."/>
            <person name="Miranda V.F.O."/>
            <person name="Varani A.M."/>
        </authorList>
    </citation>
    <scope>NUCLEOTIDE SEQUENCE</scope>
</reference>